<dbReference type="EMBL" id="PFJH01000112">
    <property type="protein sequence ID" value="PIX68547.1"/>
    <property type="molecule type" value="Genomic_DNA"/>
</dbReference>
<feature type="non-terminal residue" evidence="2">
    <location>
        <position position="959"/>
    </location>
</feature>
<reference evidence="3" key="1">
    <citation type="submission" date="2017-09" db="EMBL/GenBank/DDBJ databases">
        <title>Depth-based differentiation of microbial function through sediment-hosted aquifers and enrichment of novel symbionts in the deep terrestrial subsurface.</title>
        <authorList>
            <person name="Probst A.J."/>
            <person name="Ladd B."/>
            <person name="Jarett J.K."/>
            <person name="Geller-Mcgrath D.E."/>
            <person name="Sieber C.M.K."/>
            <person name="Emerson J.B."/>
            <person name="Anantharaman K."/>
            <person name="Thomas B.C."/>
            <person name="Malmstrom R."/>
            <person name="Stieglmeier M."/>
            <person name="Klingl A."/>
            <person name="Woyke T."/>
            <person name="Ryan C.M."/>
            <person name="Banfield J.F."/>
        </authorList>
    </citation>
    <scope>NUCLEOTIDE SEQUENCE [LARGE SCALE GENOMIC DNA]</scope>
</reference>
<comment type="caution">
    <text evidence="2">The sequence shown here is derived from an EMBL/GenBank/DDBJ whole genome shotgun (WGS) entry which is preliminary data.</text>
</comment>
<sequence length="959" mass="110445">EAKKDIIVDMQENRNFQHKFDGDKDDIGTARGRANSITEFIKKMFVAAKIAPEKVPAAEKPVQTDPKAPVLTPESTKLLKKLGEKIIIENITDQTAPYFYDLLKSITNREVKTTEDLLRAVQKAVPLREISPGMFEKLQNASVDYAVNNFNTPEKEAKQKFGVPDVEQNQGYNEQNERRAVEDRSADQSFDENWQHYFSGYFSEGDEKNLVHALYTPTSFVKYYEGVQQWVKDNNKNKNINLDEKEVSKKASEEMEARITLLFGKLYTRLDHEKPAEYFQSIEQEDIMKGIIPVKHELKRRLQKLGSKVDEYLKEQKDQGKEVPIFFQRFEQDTETVAIDVGEEGKQNLKPRVRYNTKMGSKTASGSHFTHYLDQVIDHYIEARKYTHNSRAVFLHPADPQKGFYGQMALFAAETSTLDFDQMMLLPDNDVFQSAFGLYNKMIEEGFAKHDWRHPSASMFTPKMNQHTTQIEERVIKQLKAMYEDMSEERLSAALTMAVGASRGMFLTEPEMAAHADPHLSEKGGSTFTSYYNQSATALMAFNPQHLIYRFHGSPSMLDPIFFMPIDKIESSQAFNNHKELWEKAKIYKASFLKGREDFKGQTTFFDMLDNIGLIGGPMQRKGWRTQWQFDSLYVSDRTETIDKEGRVIKGAVKTNHMKTFKHLENIGYELLQDYVTKLTVGNKPDDDDDLGDGNFLSARNTFGANAETKKLANQRKELFEYVFKKYFDKEPKDLGNYLDSIRKGKRDELIKSIRLGNKAPKNIDQDVEGAASREFLDRMLARVVIKRLPSKILRMDRDRMSEKGTSRYKQVMKDMGLEGNFDTFDDIMQDMILAEQMMRKNVSAKMRDMQAKNRPREEYGDIPYEINEDSIKALFGPLIAKGDGTMTQERLDRVLKLYGHIQNNYVNNEKFSIEKELVPYFKSGAAGERKSKYTIALDETDLSFIPFRAGGPDVLKRS</sequence>
<protein>
    <submittedName>
        <fullName evidence="2">Uncharacterized protein</fullName>
    </submittedName>
</protein>
<feature type="region of interest" description="Disordered" evidence="1">
    <location>
        <begin position="162"/>
        <end position="186"/>
    </location>
</feature>
<dbReference type="Proteomes" id="UP000228500">
    <property type="component" value="Unassembled WGS sequence"/>
</dbReference>
<organism evidence="2 3">
    <name type="scientific">Candidatus Roizmanbacteria bacterium CG_4_10_14_3_um_filter_39_13</name>
    <dbReference type="NCBI Taxonomy" id="1974831"/>
    <lineage>
        <taxon>Bacteria</taxon>
        <taxon>Candidatus Roizmaniibacteriota</taxon>
    </lineage>
</organism>
<evidence type="ECO:0000313" key="2">
    <source>
        <dbReference type="EMBL" id="PIX68547.1"/>
    </source>
</evidence>
<proteinExistence type="predicted"/>
<evidence type="ECO:0000256" key="1">
    <source>
        <dbReference type="SAM" id="MobiDB-lite"/>
    </source>
</evidence>
<gene>
    <name evidence="2" type="ORF">COZ40_02695</name>
</gene>
<feature type="compositionally biased region" description="Basic and acidic residues" evidence="1">
    <location>
        <begin position="175"/>
        <end position="186"/>
    </location>
</feature>
<dbReference type="AlphaFoldDB" id="A0A2M7LKF3"/>
<name>A0A2M7LKF3_9BACT</name>
<feature type="non-terminal residue" evidence="2">
    <location>
        <position position="1"/>
    </location>
</feature>
<evidence type="ECO:0000313" key="3">
    <source>
        <dbReference type="Proteomes" id="UP000228500"/>
    </source>
</evidence>
<accession>A0A2M7LKF3</accession>